<evidence type="ECO:0000259" key="1">
    <source>
        <dbReference type="PROSITE" id="PS50053"/>
    </source>
</evidence>
<dbReference type="Proteomes" id="UP001497522">
    <property type="component" value="Chromosome 6"/>
</dbReference>
<feature type="domain" description="Ubiquitin-like" evidence="1">
    <location>
        <begin position="30"/>
        <end position="66"/>
    </location>
</feature>
<protein>
    <recommendedName>
        <fullName evidence="1">Ubiquitin-like domain-containing protein</fullName>
    </recommendedName>
</protein>
<name>A0ABP1BS54_9BRYO</name>
<dbReference type="Gene3D" id="3.10.20.90">
    <property type="entry name" value="Phosphatidylinositol 3-kinase Catalytic Subunit, Chain A, domain 1"/>
    <property type="match status" value="1"/>
</dbReference>
<evidence type="ECO:0000313" key="3">
    <source>
        <dbReference type="Proteomes" id="UP001497522"/>
    </source>
</evidence>
<dbReference type="EMBL" id="OZ023707">
    <property type="protein sequence ID" value="CAK9879031.1"/>
    <property type="molecule type" value="Genomic_DNA"/>
</dbReference>
<dbReference type="InterPro" id="IPR000626">
    <property type="entry name" value="Ubiquitin-like_dom"/>
</dbReference>
<dbReference type="InterPro" id="IPR029071">
    <property type="entry name" value="Ubiquitin-like_domsf"/>
</dbReference>
<accession>A0ABP1BS54</accession>
<gene>
    <name evidence="2" type="ORF">CSSPJE1EN2_LOCUS20652</name>
</gene>
<keyword evidence="3" id="KW-1185">Reference proteome</keyword>
<reference evidence="2" key="1">
    <citation type="submission" date="2024-03" db="EMBL/GenBank/DDBJ databases">
        <authorList>
            <consortium name="ELIXIR-Norway"/>
            <consortium name="Elixir Norway"/>
        </authorList>
    </citation>
    <scope>NUCLEOTIDE SEQUENCE</scope>
</reference>
<evidence type="ECO:0000313" key="2">
    <source>
        <dbReference type="EMBL" id="CAK9879031.1"/>
    </source>
</evidence>
<dbReference type="SUPFAM" id="SSF54236">
    <property type="entry name" value="Ubiquitin-like"/>
    <property type="match status" value="1"/>
</dbReference>
<sequence>MQIVFKNSKKSPTLMTLEVESSNTIDELKSQRLVYRSKQLSDKLTVGDYNIHEDAVIYVRFRICGGVTLLLLLSLEHRVAIALDIRWMMFFLLHHSNLSFPAAALTNAVSDPSAPTVAFLIPHMSSHWRILPCPVQLVFLAYLLAADFFPVRGFKARFHAVKLV</sequence>
<organism evidence="2 3">
    <name type="scientific">Sphagnum jensenii</name>
    <dbReference type="NCBI Taxonomy" id="128206"/>
    <lineage>
        <taxon>Eukaryota</taxon>
        <taxon>Viridiplantae</taxon>
        <taxon>Streptophyta</taxon>
        <taxon>Embryophyta</taxon>
        <taxon>Bryophyta</taxon>
        <taxon>Sphagnophytina</taxon>
        <taxon>Sphagnopsida</taxon>
        <taxon>Sphagnales</taxon>
        <taxon>Sphagnaceae</taxon>
        <taxon>Sphagnum</taxon>
    </lineage>
</organism>
<proteinExistence type="predicted"/>
<dbReference type="Pfam" id="PF00240">
    <property type="entry name" value="ubiquitin"/>
    <property type="match status" value="1"/>
</dbReference>
<dbReference type="PROSITE" id="PS50053">
    <property type="entry name" value="UBIQUITIN_2"/>
    <property type="match status" value="1"/>
</dbReference>